<dbReference type="InterPro" id="IPR020103">
    <property type="entry name" value="PsdUridine_synth_cat_dom_sf"/>
</dbReference>
<dbReference type="GO" id="GO:0000455">
    <property type="term" value="P:enzyme-directed rRNA pseudouridine synthesis"/>
    <property type="evidence" value="ECO:0007669"/>
    <property type="project" value="TreeGrafter"/>
</dbReference>
<evidence type="ECO:0008006" key="4">
    <source>
        <dbReference type="Google" id="ProtNLM"/>
    </source>
</evidence>
<dbReference type="VEuPathDB" id="FungiDB:H257_04803"/>
<dbReference type="Gene3D" id="3.30.2350.10">
    <property type="entry name" value="Pseudouridine synthase"/>
    <property type="match status" value="1"/>
</dbReference>
<dbReference type="GO" id="GO:0003723">
    <property type="term" value="F:RNA binding"/>
    <property type="evidence" value="ECO:0007669"/>
    <property type="project" value="InterPro"/>
</dbReference>
<evidence type="ECO:0000313" key="2">
    <source>
        <dbReference type="EMBL" id="RHZ02613.1"/>
    </source>
</evidence>
<evidence type="ECO:0000313" key="3">
    <source>
        <dbReference type="Proteomes" id="UP000266196"/>
    </source>
</evidence>
<organism evidence="2 3">
    <name type="scientific">Aphanomyces astaci</name>
    <name type="common">Crayfish plague agent</name>
    <dbReference type="NCBI Taxonomy" id="112090"/>
    <lineage>
        <taxon>Eukaryota</taxon>
        <taxon>Sar</taxon>
        <taxon>Stramenopiles</taxon>
        <taxon>Oomycota</taxon>
        <taxon>Saprolegniomycetes</taxon>
        <taxon>Saprolegniales</taxon>
        <taxon>Verrucalvaceae</taxon>
        <taxon>Aphanomyces</taxon>
    </lineage>
</organism>
<dbReference type="GO" id="GO:0009982">
    <property type="term" value="F:pseudouridine synthase activity"/>
    <property type="evidence" value="ECO:0007669"/>
    <property type="project" value="InterPro"/>
</dbReference>
<reference evidence="2 3" key="1">
    <citation type="submission" date="2018-08" db="EMBL/GenBank/DDBJ databases">
        <title>Aphanomyces genome sequencing and annotation.</title>
        <authorList>
            <person name="Minardi D."/>
            <person name="Oidtmann B."/>
            <person name="Van Der Giezen M."/>
            <person name="Studholme D.J."/>
        </authorList>
    </citation>
    <scope>NUCLEOTIDE SEQUENCE [LARGE SCALE GENOMIC DNA]</scope>
    <source>
        <strain evidence="2 3">197901</strain>
    </source>
</reference>
<accession>A0A397EWT0</accession>
<proteinExistence type="predicted"/>
<dbReference type="PANTHER" id="PTHR21600">
    <property type="entry name" value="MITOCHONDRIAL RNA PSEUDOURIDINE SYNTHASE"/>
    <property type="match status" value="1"/>
</dbReference>
<name>A0A397EWT0_APHAT</name>
<feature type="compositionally biased region" description="Basic and acidic residues" evidence="1">
    <location>
        <begin position="243"/>
        <end position="252"/>
    </location>
</feature>
<dbReference type="AlphaFoldDB" id="A0A397EWT0"/>
<feature type="region of interest" description="Disordered" evidence="1">
    <location>
        <begin position="235"/>
        <end position="256"/>
    </location>
</feature>
<dbReference type="InterPro" id="IPR050188">
    <property type="entry name" value="RluA_PseudoU_synthase"/>
</dbReference>
<dbReference type="SUPFAM" id="SSF55120">
    <property type="entry name" value="Pseudouridine synthase"/>
    <property type="match status" value="1"/>
</dbReference>
<evidence type="ECO:0000256" key="1">
    <source>
        <dbReference type="SAM" id="MobiDB-lite"/>
    </source>
</evidence>
<sequence length="374" mass="41150">MVRSAYCLYESALTSLDVAAEQGIATSSRTCLHLKPMPSSDGLDEPCLRSSRLNSDRSLPSTMYAPHIQAKQPNNHAYVCTHRHEPPVSGDTIEIAHETPDLVLHFAHRGVISLILTLLCSVVILAKTPSKARALSASIGAYIVVSLPPFNDQIADRTASKTYLARVRGSFPQNLSAEWLSKLHLPTPRARVTIDGKWLRVQCPLVCKSHKDGVWTWALDGASDVKEAETLVQFHSNPPPSSRPHDGEIGHNDDDDGTTVVLVKVRPPVTGRTHQIRLHLQLLGLPIANDPCYGGTLHFGSSFAENEAVLDGSPSSKDAVETSLASTVPQLPHESEADFLTRTCQWCARRPENENHKHCARIWLHAWRYEVLSS</sequence>
<dbReference type="Proteomes" id="UP000266196">
    <property type="component" value="Unassembled WGS sequence"/>
</dbReference>
<gene>
    <name evidence="2" type="ORF">DYB31_007188</name>
</gene>
<protein>
    <recommendedName>
        <fullName evidence="4">Pseudouridine synthase RsuA/RluA-like domain-containing protein</fullName>
    </recommendedName>
</protein>
<dbReference type="PANTHER" id="PTHR21600:SF40">
    <property type="entry name" value="PSEUDOURIDYLATE SYNTHASE RPUSD2"/>
    <property type="match status" value="1"/>
</dbReference>
<comment type="caution">
    <text evidence="2">The sequence shown here is derived from an EMBL/GenBank/DDBJ whole genome shotgun (WGS) entry which is preliminary data.</text>
</comment>
<dbReference type="EMBL" id="QUTE01014301">
    <property type="protein sequence ID" value="RHZ02613.1"/>
    <property type="molecule type" value="Genomic_DNA"/>
</dbReference>